<dbReference type="PANTHER" id="PTHR47371">
    <property type="entry name" value="LIPOTEICHOIC ACID SYNTHASE"/>
    <property type="match status" value="1"/>
</dbReference>
<dbReference type="InterPro" id="IPR017850">
    <property type="entry name" value="Alkaline_phosphatase_core_sf"/>
</dbReference>
<feature type="transmembrane region" description="Helical" evidence="7">
    <location>
        <begin position="59"/>
        <end position="81"/>
    </location>
</feature>
<evidence type="ECO:0000256" key="3">
    <source>
        <dbReference type="ARBA" id="ARBA00022475"/>
    </source>
</evidence>
<sequence length="659" mass="73709">MMNRWQRLFEGIKTEIKVFIFFSALLTAFRIVFLAVFQSQLASVTMENILTSLWLGFRLSLKTVGSLCLLGFLGGTLVHTFVPKWPSLRIKQVIYSIATVLLTFLFLGRIPFYKIFNSSYNAMLINGKNDDISAIINTAINEYNALMYIVGAVVLSAALCYFLVKFLAWGTKKYSDYVDTQLVCPTWYPKTKKTQWITGIGLTVAIGVLGLFFRFGGAFNYTNSINWESAARLSSNLLNETILDDVQALYRVKSIAKRADELEVINLTPQELSEKISAIGGTFNGKDFDGSFTRTITTERLAEQPQSINIVLGESYGLWPFLAEYNEPGAYLVEQGRKYAASSQAMSTQLALAQGTGTMPAINGLLTGMPDTGLYPNYEGESFKQPYGLGIGSVMKKLGYKTVFWYGGFSTWQNVKNFALSQGFDEFHDASEMPSDESNAWGVADKDMFKAISAYMDQHRGEKILNVIMTTSNHPPYSVNVAKEGYDVNKVKGHLPDTIAETDKQLNEMGHIWYADHVMGQFIASEEKADPSALFVITGDHSERFTFAREVSPNVASTIPIIFYGRGIHKDWLAPNAFGMSIQIIPTLAELVGRPGQTYEAMVPSLFTQEEFVFNHRLYLDNNGKLMEQGTNMPQAYGKVIKDMRELAAWRIKHGDSIQ</sequence>
<evidence type="ECO:0000256" key="7">
    <source>
        <dbReference type="SAM" id="Phobius"/>
    </source>
</evidence>
<protein>
    <submittedName>
        <fullName evidence="9">Sulfatase</fullName>
    </submittedName>
</protein>
<evidence type="ECO:0000256" key="6">
    <source>
        <dbReference type="ARBA" id="ARBA00023136"/>
    </source>
</evidence>
<evidence type="ECO:0000259" key="8">
    <source>
        <dbReference type="Pfam" id="PF00884"/>
    </source>
</evidence>
<comment type="pathway">
    <text evidence="2">Cell wall biogenesis; lipoteichoic acid biosynthesis.</text>
</comment>
<evidence type="ECO:0000256" key="2">
    <source>
        <dbReference type="ARBA" id="ARBA00004936"/>
    </source>
</evidence>
<dbReference type="EMBL" id="CACRUF010000019">
    <property type="protein sequence ID" value="VYT96424.1"/>
    <property type="molecule type" value="Genomic_DNA"/>
</dbReference>
<dbReference type="CDD" id="cd16015">
    <property type="entry name" value="LTA_synthase"/>
    <property type="match status" value="1"/>
</dbReference>
<gene>
    <name evidence="9" type="ORF">VDLFYP95_01160</name>
</gene>
<feature type="transmembrane region" description="Helical" evidence="7">
    <location>
        <begin position="145"/>
        <end position="164"/>
    </location>
</feature>
<dbReference type="InterPro" id="IPR000917">
    <property type="entry name" value="Sulfatase_N"/>
</dbReference>
<reference evidence="9" key="1">
    <citation type="submission" date="2019-11" db="EMBL/GenBank/DDBJ databases">
        <authorList>
            <person name="Feng L."/>
        </authorList>
    </citation>
    <scope>NUCLEOTIDE SEQUENCE</scope>
    <source>
        <strain evidence="9">VdisparLFYP95</strain>
    </source>
</reference>
<evidence type="ECO:0000256" key="4">
    <source>
        <dbReference type="ARBA" id="ARBA00022692"/>
    </source>
</evidence>
<feature type="domain" description="Sulfatase N-terminal" evidence="8">
    <location>
        <begin position="351"/>
        <end position="593"/>
    </location>
</feature>
<feature type="transmembrane region" description="Helical" evidence="7">
    <location>
        <begin position="20"/>
        <end position="39"/>
    </location>
</feature>
<name>A0A6N3AVN6_9FIRM</name>
<dbReference type="PANTHER" id="PTHR47371:SF3">
    <property type="entry name" value="PHOSPHOGLYCEROL TRANSFERASE I"/>
    <property type="match status" value="1"/>
</dbReference>
<comment type="subcellular location">
    <subcellularLocation>
        <location evidence="1">Cell membrane</location>
        <topology evidence="1">Multi-pass membrane protein</topology>
    </subcellularLocation>
</comment>
<dbReference type="AlphaFoldDB" id="A0A6N3AVN6"/>
<dbReference type="SUPFAM" id="SSF53649">
    <property type="entry name" value="Alkaline phosphatase-like"/>
    <property type="match status" value="1"/>
</dbReference>
<keyword evidence="6 7" id="KW-0472">Membrane</keyword>
<evidence type="ECO:0000313" key="9">
    <source>
        <dbReference type="EMBL" id="VYT96424.1"/>
    </source>
</evidence>
<dbReference type="GO" id="GO:0005886">
    <property type="term" value="C:plasma membrane"/>
    <property type="evidence" value="ECO:0007669"/>
    <property type="project" value="UniProtKB-SubCell"/>
</dbReference>
<accession>A0A6N3AVN6</accession>
<dbReference type="Pfam" id="PF00884">
    <property type="entry name" value="Sulfatase"/>
    <property type="match status" value="1"/>
</dbReference>
<keyword evidence="5 7" id="KW-1133">Transmembrane helix</keyword>
<evidence type="ECO:0000256" key="1">
    <source>
        <dbReference type="ARBA" id="ARBA00004651"/>
    </source>
</evidence>
<evidence type="ECO:0000256" key="5">
    <source>
        <dbReference type="ARBA" id="ARBA00022989"/>
    </source>
</evidence>
<dbReference type="Gene3D" id="3.40.720.10">
    <property type="entry name" value="Alkaline Phosphatase, subunit A"/>
    <property type="match status" value="1"/>
</dbReference>
<feature type="transmembrane region" description="Helical" evidence="7">
    <location>
        <begin position="196"/>
        <end position="216"/>
    </location>
</feature>
<keyword evidence="4 7" id="KW-0812">Transmembrane</keyword>
<proteinExistence type="predicted"/>
<organism evidence="9">
    <name type="scientific">Veillonella dispar</name>
    <dbReference type="NCBI Taxonomy" id="39778"/>
    <lineage>
        <taxon>Bacteria</taxon>
        <taxon>Bacillati</taxon>
        <taxon>Bacillota</taxon>
        <taxon>Negativicutes</taxon>
        <taxon>Veillonellales</taxon>
        <taxon>Veillonellaceae</taxon>
        <taxon>Veillonella</taxon>
    </lineage>
</organism>
<dbReference type="InterPro" id="IPR050448">
    <property type="entry name" value="OpgB/LTA_synthase_biosynth"/>
</dbReference>
<feature type="transmembrane region" description="Helical" evidence="7">
    <location>
        <begin position="93"/>
        <end position="113"/>
    </location>
</feature>
<keyword evidence="3" id="KW-1003">Cell membrane</keyword>
<dbReference type="RefSeq" id="WP_156719473.1">
    <property type="nucleotide sequence ID" value="NZ_CACRUF010000019.1"/>
</dbReference>